<dbReference type="EMBL" id="KN832885">
    <property type="protein sequence ID" value="KIM96202.1"/>
    <property type="molecule type" value="Genomic_DNA"/>
</dbReference>
<protein>
    <submittedName>
        <fullName evidence="3">Uncharacterized protein</fullName>
    </submittedName>
</protein>
<dbReference type="InterPro" id="IPR052413">
    <property type="entry name" value="SUR7_domain"/>
</dbReference>
<dbReference type="AlphaFoldDB" id="A0A0C3D2S1"/>
<feature type="transmembrane region" description="Helical" evidence="2">
    <location>
        <begin position="152"/>
        <end position="173"/>
    </location>
</feature>
<dbReference type="PANTHER" id="PTHR28019">
    <property type="entry name" value="CELL MEMBRANE PROTEIN YLR413W-RELATED"/>
    <property type="match status" value="1"/>
</dbReference>
<organism evidence="3 4">
    <name type="scientific">Oidiodendron maius (strain Zn)</name>
    <dbReference type="NCBI Taxonomy" id="913774"/>
    <lineage>
        <taxon>Eukaryota</taxon>
        <taxon>Fungi</taxon>
        <taxon>Dikarya</taxon>
        <taxon>Ascomycota</taxon>
        <taxon>Pezizomycotina</taxon>
        <taxon>Leotiomycetes</taxon>
        <taxon>Leotiomycetes incertae sedis</taxon>
        <taxon>Myxotrichaceae</taxon>
        <taxon>Oidiodendron</taxon>
    </lineage>
</organism>
<feature type="transmembrane region" description="Helical" evidence="2">
    <location>
        <begin position="180"/>
        <end position="207"/>
    </location>
</feature>
<keyword evidence="4" id="KW-1185">Reference proteome</keyword>
<dbReference type="Pfam" id="PF06687">
    <property type="entry name" value="SUR7"/>
    <property type="match status" value="1"/>
</dbReference>
<dbReference type="GO" id="GO:0031505">
    <property type="term" value="P:fungal-type cell wall organization"/>
    <property type="evidence" value="ECO:0007669"/>
    <property type="project" value="TreeGrafter"/>
</dbReference>
<dbReference type="GO" id="GO:0005886">
    <property type="term" value="C:plasma membrane"/>
    <property type="evidence" value="ECO:0007669"/>
    <property type="project" value="InterPro"/>
</dbReference>
<evidence type="ECO:0000256" key="2">
    <source>
        <dbReference type="SAM" id="Phobius"/>
    </source>
</evidence>
<reference evidence="3 4" key="1">
    <citation type="submission" date="2014-04" db="EMBL/GenBank/DDBJ databases">
        <authorList>
            <consortium name="DOE Joint Genome Institute"/>
            <person name="Kuo A."/>
            <person name="Martino E."/>
            <person name="Perotto S."/>
            <person name="Kohler A."/>
            <person name="Nagy L.G."/>
            <person name="Floudas D."/>
            <person name="Copeland A."/>
            <person name="Barry K.W."/>
            <person name="Cichocki N."/>
            <person name="Veneault-Fourrey C."/>
            <person name="LaButti K."/>
            <person name="Lindquist E.A."/>
            <person name="Lipzen A."/>
            <person name="Lundell T."/>
            <person name="Morin E."/>
            <person name="Murat C."/>
            <person name="Sun H."/>
            <person name="Tunlid A."/>
            <person name="Henrissat B."/>
            <person name="Grigoriev I.V."/>
            <person name="Hibbett D.S."/>
            <person name="Martin F."/>
            <person name="Nordberg H.P."/>
            <person name="Cantor M.N."/>
            <person name="Hua S.X."/>
        </authorList>
    </citation>
    <scope>NUCLEOTIDE SEQUENCE [LARGE SCALE GENOMIC DNA]</scope>
    <source>
        <strain evidence="3 4">Zn</strain>
    </source>
</reference>
<dbReference type="OrthoDB" id="4480814at2759"/>
<evidence type="ECO:0000256" key="1">
    <source>
        <dbReference type="SAM" id="MobiDB-lite"/>
    </source>
</evidence>
<dbReference type="InterPro" id="IPR009571">
    <property type="entry name" value="SUR7/Rim9-like_fungi"/>
</dbReference>
<dbReference type="Proteomes" id="UP000054321">
    <property type="component" value="Unassembled WGS sequence"/>
</dbReference>
<dbReference type="HOGENOM" id="CLU_973497_0_0_1"/>
<dbReference type="PANTHER" id="PTHR28019:SF2">
    <property type="entry name" value="CELL MEMBRANE PROTEIN YLR413W-RELATED"/>
    <property type="match status" value="1"/>
</dbReference>
<feature type="transmembrane region" description="Helical" evidence="2">
    <location>
        <begin position="21"/>
        <end position="43"/>
    </location>
</feature>
<feature type="transmembrane region" description="Helical" evidence="2">
    <location>
        <begin position="227"/>
        <end position="247"/>
    </location>
</feature>
<feature type="region of interest" description="Disordered" evidence="1">
    <location>
        <begin position="266"/>
        <end position="286"/>
    </location>
</feature>
<evidence type="ECO:0000313" key="3">
    <source>
        <dbReference type="EMBL" id="KIM96202.1"/>
    </source>
</evidence>
<dbReference type="GO" id="GO:0051285">
    <property type="term" value="C:cell cortex of cell tip"/>
    <property type="evidence" value="ECO:0007669"/>
    <property type="project" value="TreeGrafter"/>
</dbReference>
<sequence length="286" mass="31391">MLSPKLKSFFANSIPFGMTFGFLNMVIISGLSGIGNNIVGPIFTVDTKDFNMPLSTFTNIISFDNLSSTNEVASSNNISASSIQLADKYSFYIWSYSSTTGSETNYTNSGFDYINKINISTITTTDGTTIEVPYPFLHLKKTLRSLVRFAEAALIAAVFNAVLVLGAGVAACCRLKFRPLVMYFLNTATLMTGIIFAADITAAGIMASSDLHHFKQFGADSKLGTTMISVLWIAAIHMVAVCTMWLLMGLGKMRMNSAVKLNLPLEEPESQRSQSDHEYLMLNRRR</sequence>
<keyword evidence="2" id="KW-0812">Transmembrane</keyword>
<proteinExistence type="predicted"/>
<dbReference type="InParanoid" id="A0A0C3D2S1"/>
<gene>
    <name evidence="3" type="ORF">OIDMADRAFT_33580</name>
</gene>
<accession>A0A0C3D2S1</accession>
<evidence type="ECO:0000313" key="4">
    <source>
        <dbReference type="Proteomes" id="UP000054321"/>
    </source>
</evidence>
<keyword evidence="2" id="KW-0472">Membrane</keyword>
<reference evidence="4" key="2">
    <citation type="submission" date="2015-01" db="EMBL/GenBank/DDBJ databases">
        <title>Evolutionary Origins and Diversification of the Mycorrhizal Mutualists.</title>
        <authorList>
            <consortium name="DOE Joint Genome Institute"/>
            <consortium name="Mycorrhizal Genomics Consortium"/>
            <person name="Kohler A."/>
            <person name="Kuo A."/>
            <person name="Nagy L.G."/>
            <person name="Floudas D."/>
            <person name="Copeland A."/>
            <person name="Barry K.W."/>
            <person name="Cichocki N."/>
            <person name="Veneault-Fourrey C."/>
            <person name="LaButti K."/>
            <person name="Lindquist E.A."/>
            <person name="Lipzen A."/>
            <person name="Lundell T."/>
            <person name="Morin E."/>
            <person name="Murat C."/>
            <person name="Riley R."/>
            <person name="Ohm R."/>
            <person name="Sun H."/>
            <person name="Tunlid A."/>
            <person name="Henrissat B."/>
            <person name="Grigoriev I.V."/>
            <person name="Hibbett D.S."/>
            <person name="Martin F."/>
        </authorList>
    </citation>
    <scope>NUCLEOTIDE SEQUENCE [LARGE SCALE GENOMIC DNA]</scope>
    <source>
        <strain evidence="4">Zn</strain>
    </source>
</reference>
<name>A0A0C3D2S1_OIDMZ</name>
<keyword evidence="2" id="KW-1133">Transmembrane helix</keyword>